<keyword evidence="3 4" id="KW-0862">Zinc</keyword>
<protein>
    <recommendedName>
        <fullName evidence="6">TRAF-type domain-containing protein</fullName>
    </recommendedName>
</protein>
<dbReference type="AlphaFoldDB" id="A0AAD9JQQ7"/>
<evidence type="ECO:0000313" key="8">
    <source>
        <dbReference type="Proteomes" id="UP001208570"/>
    </source>
</evidence>
<dbReference type="PANTHER" id="PTHR16295:SF10">
    <property type="entry name" value="EXPRESSED PROTEIN"/>
    <property type="match status" value="1"/>
</dbReference>
<evidence type="ECO:0000256" key="2">
    <source>
        <dbReference type="ARBA" id="ARBA00022771"/>
    </source>
</evidence>
<dbReference type="PROSITE" id="PS50145">
    <property type="entry name" value="ZF_TRAF"/>
    <property type="match status" value="1"/>
</dbReference>
<name>A0AAD9JQQ7_9ANNE</name>
<proteinExistence type="predicted"/>
<feature type="compositionally biased region" description="Basic and acidic residues" evidence="5">
    <location>
        <begin position="237"/>
        <end position="247"/>
    </location>
</feature>
<dbReference type="InterPro" id="IPR001293">
    <property type="entry name" value="Znf_TRAF"/>
</dbReference>
<dbReference type="EMBL" id="JAODUP010000214">
    <property type="protein sequence ID" value="KAK2156405.1"/>
    <property type="molecule type" value="Genomic_DNA"/>
</dbReference>
<feature type="domain" description="TRAF-type" evidence="6">
    <location>
        <begin position="59"/>
        <end position="97"/>
    </location>
</feature>
<dbReference type="PANTHER" id="PTHR16295">
    <property type="entry name" value="TRAF-TYPE ZINC FINGER PROTEIN-RELATED"/>
    <property type="match status" value="1"/>
</dbReference>
<organism evidence="7 8">
    <name type="scientific">Paralvinella palmiformis</name>
    <dbReference type="NCBI Taxonomy" id="53620"/>
    <lineage>
        <taxon>Eukaryota</taxon>
        <taxon>Metazoa</taxon>
        <taxon>Spiralia</taxon>
        <taxon>Lophotrochozoa</taxon>
        <taxon>Annelida</taxon>
        <taxon>Polychaeta</taxon>
        <taxon>Sedentaria</taxon>
        <taxon>Canalipalpata</taxon>
        <taxon>Terebellida</taxon>
        <taxon>Terebelliformia</taxon>
        <taxon>Alvinellidae</taxon>
        <taxon>Paralvinella</taxon>
    </lineage>
</organism>
<feature type="region of interest" description="Disordered" evidence="5">
    <location>
        <begin position="221"/>
        <end position="257"/>
    </location>
</feature>
<dbReference type="Proteomes" id="UP001208570">
    <property type="component" value="Unassembled WGS sequence"/>
</dbReference>
<reference evidence="7" key="1">
    <citation type="journal article" date="2023" name="Mol. Biol. Evol.">
        <title>Third-Generation Sequencing Reveals the Adaptive Role of the Epigenome in Three Deep-Sea Polychaetes.</title>
        <authorList>
            <person name="Perez M."/>
            <person name="Aroh O."/>
            <person name="Sun Y."/>
            <person name="Lan Y."/>
            <person name="Juniper S.K."/>
            <person name="Young C.R."/>
            <person name="Angers B."/>
            <person name="Qian P.Y."/>
        </authorList>
    </citation>
    <scope>NUCLEOTIDE SEQUENCE</scope>
    <source>
        <strain evidence="7">P08H-3</strain>
    </source>
</reference>
<keyword evidence="1 4" id="KW-0479">Metal-binding</keyword>
<keyword evidence="2 4" id="KW-0863">Zinc-finger</keyword>
<dbReference type="GO" id="GO:0005739">
    <property type="term" value="C:mitochondrion"/>
    <property type="evidence" value="ECO:0007669"/>
    <property type="project" value="TreeGrafter"/>
</dbReference>
<gene>
    <name evidence="7" type="ORF">LSH36_214g03009</name>
</gene>
<dbReference type="InterPro" id="IPR051986">
    <property type="entry name" value="Innate_Immune_Apopt_Reg"/>
</dbReference>
<feature type="compositionally biased region" description="Polar residues" evidence="5">
    <location>
        <begin position="378"/>
        <end position="403"/>
    </location>
</feature>
<feature type="compositionally biased region" description="Basic residues" evidence="5">
    <location>
        <begin position="586"/>
        <end position="603"/>
    </location>
</feature>
<evidence type="ECO:0000256" key="1">
    <source>
        <dbReference type="ARBA" id="ARBA00022723"/>
    </source>
</evidence>
<feature type="compositionally biased region" description="Polar residues" evidence="5">
    <location>
        <begin position="501"/>
        <end position="533"/>
    </location>
</feature>
<feature type="region of interest" description="Disordered" evidence="5">
    <location>
        <begin position="361"/>
        <end position="610"/>
    </location>
</feature>
<keyword evidence="8" id="KW-1185">Reference proteome</keyword>
<feature type="zinc finger region" description="TRAF-type" evidence="4">
    <location>
        <begin position="59"/>
        <end position="97"/>
    </location>
</feature>
<dbReference type="GO" id="GO:0008270">
    <property type="term" value="F:zinc ion binding"/>
    <property type="evidence" value="ECO:0007669"/>
    <property type="project" value="UniProtKB-KW"/>
</dbReference>
<dbReference type="InterPro" id="IPR013083">
    <property type="entry name" value="Znf_RING/FYVE/PHD"/>
</dbReference>
<sequence length="619" mass="70198">MADTEQNTKWCSNCKREIAVSNFVMHDAHCRRNIILCEECNEPISRSERDEHYQEYHAPVTCDLCSEEFEREKLEEHKKDHCPKRSVKCLYCELEMPAIDLTEHHEFCGSRTDLCNKCQQYIMYKDMQKHEDSDCSFPVVKKQKNSNGFDFMGSSMLQNSSSRYDANEFAINEISRMISSGDTASAGVGPFQQNNLRTMTFPGQSPEATHLQTRNIWPLDIRPGQGAVRKTSKKDKKNFNRERENSSPRESTSHFNNNQSIDELLALQLQKEDDVLLPCEFCGEQFSMDDIIAHQVRNRNITGALITGVMNPHLDEIHTGPGSEDDTLLPCEFCGITYTKENLIQHQAVCDVNNWYSGRRKPNYHKTNVQSRPGAENPKNSSSTPGSNEYDRVTNSIRGTNRTKFQKHQTNRNYNSGTDSYNQNKKSNVGYNDRQSTDNPRYNENTDQSYRWGNKSVQRGRKSRGGANRGNIPNQLPLPFDQSSRQGQPLLRNQLGDRGPNANQEQRYTTMDRPTNYHQPSINPLATNDSKNIGTVERSAPETSSAKQCNTRGASARGTSQTSVSTEGRGSIGSHPSDMGVTGSKARGRAQSNRKQHRGRPRGQTRGNYHNNVCIIYLL</sequence>
<dbReference type="Gene3D" id="3.30.40.10">
    <property type="entry name" value="Zinc/RING finger domain, C3HC4 (zinc finger)"/>
    <property type="match status" value="2"/>
</dbReference>
<feature type="compositionally biased region" description="Polar residues" evidence="5">
    <location>
        <begin position="411"/>
        <end position="457"/>
    </location>
</feature>
<feature type="compositionally biased region" description="Polar residues" evidence="5">
    <location>
        <begin position="248"/>
        <end position="257"/>
    </location>
</feature>
<evidence type="ECO:0000259" key="6">
    <source>
        <dbReference type="PROSITE" id="PS50145"/>
    </source>
</evidence>
<evidence type="ECO:0000256" key="3">
    <source>
        <dbReference type="ARBA" id="ARBA00022833"/>
    </source>
</evidence>
<dbReference type="Pfam" id="PF21366">
    <property type="entry name" value="TRAFD1-XIAF1_ZnF"/>
    <property type="match status" value="1"/>
</dbReference>
<feature type="compositionally biased region" description="Polar residues" evidence="5">
    <location>
        <begin position="541"/>
        <end position="568"/>
    </location>
</feature>
<accession>A0AAD9JQQ7</accession>
<dbReference type="InterPro" id="IPR049439">
    <property type="entry name" value="TRAFD1-XIAF1_Znf"/>
</dbReference>
<evidence type="ECO:0000256" key="5">
    <source>
        <dbReference type="SAM" id="MobiDB-lite"/>
    </source>
</evidence>
<evidence type="ECO:0000256" key="4">
    <source>
        <dbReference type="PROSITE-ProRule" id="PRU00207"/>
    </source>
</evidence>
<evidence type="ECO:0000313" key="7">
    <source>
        <dbReference type="EMBL" id="KAK2156405.1"/>
    </source>
</evidence>
<comment type="caution">
    <text evidence="7">The sequence shown here is derived from an EMBL/GenBank/DDBJ whole genome shotgun (WGS) entry which is preliminary data.</text>
</comment>